<dbReference type="InterPro" id="IPR000326">
    <property type="entry name" value="PAP2/HPO"/>
</dbReference>
<protein>
    <submittedName>
        <fullName evidence="3">Phosphatase PAP2 family protein</fullName>
    </submittedName>
</protein>
<dbReference type="EMBL" id="DSOK01000427">
    <property type="protein sequence ID" value="HEN16892.1"/>
    <property type="molecule type" value="Genomic_DNA"/>
</dbReference>
<feature type="transmembrane region" description="Helical" evidence="1">
    <location>
        <begin position="211"/>
        <end position="232"/>
    </location>
</feature>
<feature type="transmembrane region" description="Helical" evidence="1">
    <location>
        <begin position="154"/>
        <end position="176"/>
    </location>
</feature>
<dbReference type="PANTHER" id="PTHR14969">
    <property type="entry name" value="SPHINGOSINE-1-PHOSPHATE PHOSPHOHYDROLASE"/>
    <property type="match status" value="1"/>
</dbReference>
<dbReference type="InterPro" id="IPR036938">
    <property type="entry name" value="PAP2/HPO_sf"/>
</dbReference>
<feature type="transmembrane region" description="Helical" evidence="1">
    <location>
        <begin position="84"/>
        <end position="106"/>
    </location>
</feature>
<feature type="domain" description="Phosphatidic acid phosphatase type 2/haloperoxidase" evidence="2">
    <location>
        <begin position="112"/>
        <end position="226"/>
    </location>
</feature>
<feature type="transmembrane region" description="Helical" evidence="1">
    <location>
        <begin position="21"/>
        <end position="40"/>
    </location>
</feature>
<keyword evidence="1" id="KW-1133">Transmembrane helix</keyword>
<dbReference type="Gene3D" id="1.20.144.10">
    <property type="entry name" value="Phosphatidic acid phosphatase type 2/haloperoxidase"/>
    <property type="match status" value="1"/>
</dbReference>
<dbReference type="CDD" id="cd03392">
    <property type="entry name" value="PAP2_like_2"/>
    <property type="match status" value="1"/>
</dbReference>
<organism evidence="3">
    <name type="scientific">Schlesneria paludicola</name>
    <dbReference type="NCBI Taxonomy" id="360056"/>
    <lineage>
        <taxon>Bacteria</taxon>
        <taxon>Pseudomonadati</taxon>
        <taxon>Planctomycetota</taxon>
        <taxon>Planctomycetia</taxon>
        <taxon>Planctomycetales</taxon>
        <taxon>Planctomycetaceae</taxon>
        <taxon>Schlesneria</taxon>
    </lineage>
</organism>
<evidence type="ECO:0000259" key="2">
    <source>
        <dbReference type="SMART" id="SM00014"/>
    </source>
</evidence>
<dbReference type="SMART" id="SM00014">
    <property type="entry name" value="acidPPc"/>
    <property type="match status" value="1"/>
</dbReference>
<sequence length="242" mass="26707">MGIHRRWSWAWQQAKTWLGDREPAVLLGTLLAIAAAWAFIELADEVLEGSTHHFDAWAVRALREPDDPTQPIGPRWLQEMGRDATALGGIGWLVFFTFAVTGYLWLDGKRHMAAFLFLAASSGTGLAFGLKSFFGRPRPAVVPHLSHVASSSFPSAHSMVSAVVYITLGVLLATVVSRKRLKAYILCLALFLPLVVGLSRVYLGVHYPTDVLAGWMAGLTWALLCWLVARWLQRRGGVEKAE</sequence>
<comment type="caution">
    <text evidence="3">The sequence shown here is derived from an EMBL/GenBank/DDBJ whole genome shotgun (WGS) entry which is preliminary data.</text>
</comment>
<keyword evidence="1" id="KW-0472">Membrane</keyword>
<feature type="transmembrane region" description="Helical" evidence="1">
    <location>
        <begin position="183"/>
        <end position="205"/>
    </location>
</feature>
<evidence type="ECO:0000313" key="3">
    <source>
        <dbReference type="EMBL" id="HEN16892.1"/>
    </source>
</evidence>
<accession>A0A7C2P2W6</accession>
<reference evidence="3" key="1">
    <citation type="journal article" date="2020" name="mSystems">
        <title>Genome- and Community-Level Interaction Insights into Carbon Utilization and Element Cycling Functions of Hydrothermarchaeota in Hydrothermal Sediment.</title>
        <authorList>
            <person name="Zhou Z."/>
            <person name="Liu Y."/>
            <person name="Xu W."/>
            <person name="Pan J."/>
            <person name="Luo Z.H."/>
            <person name="Li M."/>
        </authorList>
    </citation>
    <scope>NUCLEOTIDE SEQUENCE [LARGE SCALE GENOMIC DNA]</scope>
    <source>
        <strain evidence="3">SpSt-339</strain>
    </source>
</reference>
<gene>
    <name evidence="3" type="ORF">ENQ76_15635</name>
</gene>
<dbReference type="AlphaFoldDB" id="A0A7C2P2W6"/>
<feature type="transmembrane region" description="Helical" evidence="1">
    <location>
        <begin position="113"/>
        <end position="134"/>
    </location>
</feature>
<dbReference type="Pfam" id="PF01569">
    <property type="entry name" value="PAP2"/>
    <property type="match status" value="1"/>
</dbReference>
<name>A0A7C2P2W6_9PLAN</name>
<proteinExistence type="predicted"/>
<dbReference type="SUPFAM" id="SSF48317">
    <property type="entry name" value="Acid phosphatase/Vanadium-dependent haloperoxidase"/>
    <property type="match status" value="1"/>
</dbReference>
<dbReference type="PANTHER" id="PTHR14969:SF13">
    <property type="entry name" value="AT30094P"/>
    <property type="match status" value="1"/>
</dbReference>
<evidence type="ECO:0000256" key="1">
    <source>
        <dbReference type="SAM" id="Phobius"/>
    </source>
</evidence>
<keyword evidence="1" id="KW-0812">Transmembrane</keyword>